<dbReference type="EMBL" id="KE560966">
    <property type="protein sequence ID" value="EPZ34290.1"/>
    <property type="molecule type" value="Genomic_DNA"/>
</dbReference>
<evidence type="ECO:0000313" key="1">
    <source>
        <dbReference type="EMBL" id="EPZ34290.1"/>
    </source>
</evidence>
<dbReference type="Proteomes" id="UP000030755">
    <property type="component" value="Unassembled WGS sequence"/>
</dbReference>
<dbReference type="Pfam" id="PF10245">
    <property type="entry name" value="MRP-S22"/>
    <property type="match status" value="1"/>
</dbReference>
<accession>A0A075AVW2</accession>
<dbReference type="HOGENOM" id="CLU_824258_0_0_1"/>
<keyword evidence="3" id="KW-1185">Reference proteome</keyword>
<gene>
    <name evidence="1" type="ORF">O9G_003010</name>
    <name evidence="2" type="ORF">ROZALSC1DRAFT_28543</name>
</gene>
<reference evidence="2" key="3">
    <citation type="submission" date="2018-08" db="EMBL/GenBank/DDBJ databases">
        <title>Leveraging single-cell genomics to expand the Fungal Tree of Life.</title>
        <authorList>
            <consortium name="DOE Joint Genome Institute"/>
            <person name="Ahrendt S.R."/>
            <person name="Quandt C.A."/>
            <person name="Ciobanu D."/>
            <person name="Clum A."/>
            <person name="Salamov A."/>
            <person name="Andreopoulos B."/>
            <person name="Cheng J.-F."/>
            <person name="Woyke T."/>
            <person name="Pelin A."/>
            <person name="Henrissat B."/>
            <person name="Reynolds N."/>
            <person name="Benny G.L."/>
            <person name="Smith M.E."/>
            <person name="James T.Y."/>
            <person name="Grigoriev I.V."/>
        </authorList>
    </citation>
    <scope>NUCLEOTIDE SEQUENCE</scope>
    <source>
        <strain evidence="2">CSF55</strain>
    </source>
</reference>
<sequence>MQLIRSIGKRFYTVPLPPLPPPGSKKTRPNWKESRDQRIAMMHEIGAKRSVRWQKILEVAGYEATYDPTPDLEKAETGTDISFIIKRINNQQNLNFRIWDTQMRQVLSKDVKGPIYLGGYKPFLSNRLFQPVKPLSHEFRDQLYEEYKSDPENNTPKALSLKYKIEVARVWGIIKLKELEETDSKNGHKLWTEHAAHMDNCLDAGSPAARAYEKPERTIYGAPKFILVENEGDITPAVAGKYLNKVKKSVVPQKPLYMIDFKNDDEDKNVLFIRKDKFEVNTNRNTFVFVDIGKNIDPKDRLILMREPDGVLRHATRKERIWAASKVWKENTRLYVQ</sequence>
<dbReference type="GO" id="GO:0032543">
    <property type="term" value="P:mitochondrial translation"/>
    <property type="evidence" value="ECO:0007669"/>
    <property type="project" value="TreeGrafter"/>
</dbReference>
<dbReference type="PANTHER" id="PTHR28158:SF1">
    <property type="entry name" value="SMALL RIBOSOMAL SUBUNIT PROTEIN MS45"/>
    <property type="match status" value="1"/>
</dbReference>
<dbReference type="GO" id="GO:0005763">
    <property type="term" value="C:mitochondrial small ribosomal subunit"/>
    <property type="evidence" value="ECO:0007669"/>
    <property type="project" value="TreeGrafter"/>
</dbReference>
<protein>
    <submittedName>
        <fullName evidence="1">Uncharacterized protein</fullName>
    </submittedName>
</protein>
<dbReference type="AlphaFoldDB" id="A0A075AVW2"/>
<reference evidence="1 3" key="1">
    <citation type="journal article" date="2013" name="Curr. Biol.">
        <title>Shared signatures of parasitism and phylogenomics unite Cryptomycota and microsporidia.</title>
        <authorList>
            <person name="James T.Y."/>
            <person name="Pelin A."/>
            <person name="Bonen L."/>
            <person name="Ahrendt S."/>
            <person name="Sain D."/>
            <person name="Corradi N."/>
            <person name="Stajich J.E."/>
        </authorList>
    </citation>
    <scope>NUCLEOTIDE SEQUENCE [LARGE SCALE GENOMIC DNA]</scope>
    <source>
        <strain evidence="1">CSF55</strain>
        <strain evidence="1">CSF55</strain>
    </source>
</reference>
<dbReference type="GO" id="GO:0003735">
    <property type="term" value="F:structural constituent of ribosome"/>
    <property type="evidence" value="ECO:0007669"/>
    <property type="project" value="TreeGrafter"/>
</dbReference>
<evidence type="ECO:0000313" key="3">
    <source>
        <dbReference type="Proteomes" id="UP000030755"/>
    </source>
</evidence>
<dbReference type="Proteomes" id="UP000281549">
    <property type="component" value="Unassembled WGS sequence"/>
</dbReference>
<dbReference type="OMA" id="TRKERIW"/>
<dbReference type="EMBL" id="ML005140">
    <property type="protein sequence ID" value="RKP19906.1"/>
    <property type="molecule type" value="Genomic_DNA"/>
</dbReference>
<dbReference type="InterPro" id="IPR021036">
    <property type="entry name" value="Ribosomal_mS45"/>
</dbReference>
<evidence type="ECO:0000313" key="2">
    <source>
        <dbReference type="EMBL" id="RKP19906.1"/>
    </source>
</evidence>
<evidence type="ECO:0000313" key="4">
    <source>
        <dbReference type="Proteomes" id="UP000281549"/>
    </source>
</evidence>
<proteinExistence type="predicted"/>
<dbReference type="PANTHER" id="PTHR28158">
    <property type="entry name" value="37S RIBOSOMAL PROTEIN S35, MITOCHONDRIAL"/>
    <property type="match status" value="1"/>
</dbReference>
<dbReference type="OrthoDB" id="10052321at2759"/>
<dbReference type="InterPro" id="IPR019374">
    <property type="entry name" value="Ribosomal_mS22"/>
</dbReference>
<dbReference type="Pfam" id="PF12298">
    <property type="entry name" value="Bot1p"/>
    <property type="match status" value="1"/>
</dbReference>
<organism evidence="1 3">
    <name type="scientific">Rozella allomycis (strain CSF55)</name>
    <dbReference type="NCBI Taxonomy" id="988480"/>
    <lineage>
        <taxon>Eukaryota</taxon>
        <taxon>Fungi</taxon>
        <taxon>Fungi incertae sedis</taxon>
        <taxon>Cryptomycota</taxon>
        <taxon>Cryptomycota incertae sedis</taxon>
        <taxon>Rozella</taxon>
    </lineage>
</organism>
<reference evidence="4" key="2">
    <citation type="journal article" date="2018" name="Nat. Microbiol.">
        <title>Leveraging single-cell genomics to expand the fungal tree of life.</title>
        <authorList>
            <person name="Ahrendt S.R."/>
            <person name="Quandt C.A."/>
            <person name="Ciobanu D."/>
            <person name="Clum A."/>
            <person name="Salamov A."/>
            <person name="Andreopoulos B."/>
            <person name="Cheng J.F."/>
            <person name="Woyke T."/>
            <person name="Pelin A."/>
            <person name="Henrissat B."/>
            <person name="Reynolds N.K."/>
            <person name="Benny G.L."/>
            <person name="Smith M.E."/>
            <person name="James T.Y."/>
            <person name="Grigoriev I.V."/>
        </authorList>
    </citation>
    <scope>NUCLEOTIDE SEQUENCE [LARGE SCALE GENOMIC DNA]</scope>
    <source>
        <strain evidence="4">CSF55</strain>
    </source>
</reference>
<name>A0A075AVW2_ROZAC</name>